<organism evidence="2 3">
    <name type="scientific">Corchorus olitorius</name>
    <dbReference type="NCBI Taxonomy" id="93759"/>
    <lineage>
        <taxon>Eukaryota</taxon>
        <taxon>Viridiplantae</taxon>
        <taxon>Streptophyta</taxon>
        <taxon>Embryophyta</taxon>
        <taxon>Tracheophyta</taxon>
        <taxon>Spermatophyta</taxon>
        <taxon>Magnoliopsida</taxon>
        <taxon>eudicotyledons</taxon>
        <taxon>Gunneridae</taxon>
        <taxon>Pentapetalae</taxon>
        <taxon>rosids</taxon>
        <taxon>malvids</taxon>
        <taxon>Malvales</taxon>
        <taxon>Malvaceae</taxon>
        <taxon>Grewioideae</taxon>
        <taxon>Apeibeae</taxon>
        <taxon>Corchorus</taxon>
    </lineage>
</organism>
<dbReference type="STRING" id="93759.A0A1R3IXH0"/>
<reference evidence="3" key="1">
    <citation type="submission" date="2013-09" db="EMBL/GenBank/DDBJ databases">
        <title>Corchorus olitorius genome sequencing.</title>
        <authorList>
            <person name="Alam M."/>
            <person name="Haque M.S."/>
            <person name="Islam M.S."/>
            <person name="Emdad E.M."/>
            <person name="Islam M.M."/>
            <person name="Ahmed B."/>
            <person name="Halim A."/>
            <person name="Hossen Q.M.M."/>
            <person name="Hossain M.Z."/>
            <person name="Ahmed R."/>
            <person name="Khan M.M."/>
            <person name="Islam R."/>
            <person name="Rashid M.M."/>
            <person name="Khan S.A."/>
            <person name="Rahman M.S."/>
            <person name="Alam M."/>
            <person name="Yahiya A.S."/>
            <person name="Khan M.S."/>
            <person name="Azam M.S."/>
            <person name="Haque T."/>
            <person name="Lashkar M.Z.H."/>
            <person name="Akhand A.I."/>
            <person name="Morshed G."/>
            <person name="Roy S."/>
            <person name="Uddin K.S."/>
            <person name="Rabeya T."/>
            <person name="Hossain A.S."/>
            <person name="Chowdhury A."/>
            <person name="Snigdha A.R."/>
            <person name="Mortoza M.S."/>
            <person name="Matin S.A."/>
            <person name="Hoque S.M.E."/>
            <person name="Islam M.K."/>
            <person name="Roy D.K."/>
            <person name="Haider R."/>
            <person name="Moosa M.M."/>
            <person name="Elias S.M."/>
            <person name="Hasan A.M."/>
            <person name="Jahan S."/>
            <person name="Shafiuddin M."/>
            <person name="Mahmood N."/>
            <person name="Shommy N.S."/>
        </authorList>
    </citation>
    <scope>NUCLEOTIDE SEQUENCE [LARGE SCALE GENOMIC DNA]</scope>
    <source>
        <strain evidence="3">cv. O-4</strain>
    </source>
</reference>
<evidence type="ECO:0000256" key="1">
    <source>
        <dbReference type="SAM" id="MobiDB-lite"/>
    </source>
</evidence>
<gene>
    <name evidence="2" type="ORF">COLO4_20735</name>
</gene>
<dbReference type="AlphaFoldDB" id="A0A1R3IXH0"/>
<evidence type="ECO:0000313" key="3">
    <source>
        <dbReference type="Proteomes" id="UP000187203"/>
    </source>
</evidence>
<accession>A0A1R3IXH0</accession>
<comment type="caution">
    <text evidence="2">The sequence shown here is derived from an EMBL/GenBank/DDBJ whole genome shotgun (WGS) entry which is preliminary data.</text>
</comment>
<dbReference type="EMBL" id="AWUE01017361">
    <property type="protein sequence ID" value="OMO87230.1"/>
    <property type="molecule type" value="Genomic_DNA"/>
</dbReference>
<name>A0A1R3IXH0_9ROSI</name>
<evidence type="ECO:0000313" key="2">
    <source>
        <dbReference type="EMBL" id="OMO87230.1"/>
    </source>
</evidence>
<dbReference type="Proteomes" id="UP000187203">
    <property type="component" value="Unassembled WGS sequence"/>
</dbReference>
<dbReference type="OrthoDB" id="1736806at2759"/>
<feature type="region of interest" description="Disordered" evidence="1">
    <location>
        <begin position="106"/>
        <end position="127"/>
    </location>
</feature>
<sequence length="163" mass="17773">MARITSYLPQLVGIRSAGGHLIGGYEGTLLARFDVRPTLVDQIRESQEVDEKLSAELEKLYLGMPSEYSLRDDGVLQKLGRVCVPDNAELKRAVLEEAHSSAYALHPGSTKMGAHHPPKPMPPTETDATDVRRLGFAASSRLIGCNRSGEGKCRSVVGLGYRR</sequence>
<proteinExistence type="predicted"/>
<protein>
    <submittedName>
        <fullName evidence="2">HIPL1 protein-like protein</fullName>
    </submittedName>
</protein>
<keyword evidence="3" id="KW-1185">Reference proteome</keyword>